<accession>A0A371NCD0</accession>
<dbReference type="Pfam" id="PF02272">
    <property type="entry name" value="DHHA1"/>
    <property type="match status" value="1"/>
</dbReference>
<dbReference type="Proteomes" id="UP000256864">
    <property type="component" value="Unassembled WGS sequence"/>
</dbReference>
<feature type="domain" description="DHH-CID" evidence="3">
    <location>
        <begin position="194"/>
        <end position="265"/>
    </location>
</feature>
<proteinExistence type="predicted"/>
<dbReference type="NCBIfam" id="NF040701">
    <property type="entry name" value="RecJ_Meth"/>
    <property type="match status" value="1"/>
</dbReference>
<organism evidence="4 5">
    <name type="scientific">Methanothermobacter defluvii</name>
    <dbReference type="NCBI Taxonomy" id="49339"/>
    <lineage>
        <taxon>Archaea</taxon>
        <taxon>Methanobacteriati</taxon>
        <taxon>Methanobacteriota</taxon>
        <taxon>Methanomada group</taxon>
        <taxon>Methanobacteria</taxon>
        <taxon>Methanobacteriales</taxon>
        <taxon>Methanobacteriaceae</taxon>
        <taxon>Methanothermobacter</taxon>
    </lineage>
</organism>
<name>A0A371NCD0_9EURY</name>
<evidence type="ECO:0000259" key="1">
    <source>
        <dbReference type="Pfam" id="PF01368"/>
    </source>
</evidence>
<protein>
    <submittedName>
        <fullName evidence="4">RecJ-like exonuclease</fullName>
    </submittedName>
</protein>
<dbReference type="Pfam" id="PF01368">
    <property type="entry name" value="DHH"/>
    <property type="match status" value="1"/>
</dbReference>
<evidence type="ECO:0000313" key="5">
    <source>
        <dbReference type="Proteomes" id="UP000256864"/>
    </source>
</evidence>
<dbReference type="InterPro" id="IPR053584">
    <property type="entry name" value="RecJ_exonuclease"/>
</dbReference>
<dbReference type="GO" id="GO:0004527">
    <property type="term" value="F:exonuclease activity"/>
    <property type="evidence" value="ECO:0007669"/>
    <property type="project" value="UniProtKB-KW"/>
</dbReference>
<reference evidence="4 5" key="1">
    <citation type="submission" date="2018-07" db="EMBL/GenBank/DDBJ databases">
        <title>Genomic Encyclopedia of Type Strains, Phase IV (KMG-IV): sequencing the most valuable type-strain genomes for metagenomic binning, comparative biology and taxonomic classification.</title>
        <authorList>
            <person name="Goeker M."/>
        </authorList>
    </citation>
    <scope>NUCLEOTIDE SEQUENCE [LARGE SCALE GENOMIC DNA]</scope>
    <source>
        <strain evidence="4 5">DSM 7466</strain>
    </source>
</reference>
<feature type="domain" description="DDH" evidence="1">
    <location>
        <begin position="25"/>
        <end position="103"/>
    </location>
</feature>
<dbReference type="Pfam" id="PF21763">
    <property type="entry name" value="DHH_CID"/>
    <property type="match status" value="1"/>
</dbReference>
<dbReference type="InterPro" id="IPR048515">
    <property type="entry name" value="DHH_CID"/>
</dbReference>
<evidence type="ECO:0000313" key="4">
    <source>
        <dbReference type="EMBL" id="REE25313.1"/>
    </source>
</evidence>
<dbReference type="AlphaFoldDB" id="A0A371NCD0"/>
<dbReference type="PANTHER" id="PTHR30255:SF3">
    <property type="entry name" value="SINGLE-STRANDED-DNA-SPECIFIC EXONUCLEASE RECJ"/>
    <property type="match status" value="1"/>
</dbReference>
<evidence type="ECO:0000259" key="2">
    <source>
        <dbReference type="Pfam" id="PF02272"/>
    </source>
</evidence>
<dbReference type="InterPro" id="IPR003156">
    <property type="entry name" value="DHHA1_dom"/>
</dbReference>
<comment type="caution">
    <text evidence="4">The sequence shown here is derived from an EMBL/GenBank/DDBJ whole genome shotgun (WGS) entry which is preliminary data.</text>
</comment>
<dbReference type="PANTHER" id="PTHR30255">
    <property type="entry name" value="SINGLE-STRANDED-DNA-SPECIFIC EXONUCLEASE RECJ"/>
    <property type="match status" value="1"/>
</dbReference>
<dbReference type="InterPro" id="IPR001667">
    <property type="entry name" value="DDH_dom"/>
</dbReference>
<dbReference type="GO" id="GO:0003676">
    <property type="term" value="F:nucleic acid binding"/>
    <property type="evidence" value="ECO:0007669"/>
    <property type="project" value="InterPro"/>
</dbReference>
<keyword evidence="4" id="KW-0269">Exonuclease</keyword>
<keyword evidence="4" id="KW-0378">Hydrolase</keyword>
<dbReference type="SUPFAM" id="SSF64182">
    <property type="entry name" value="DHH phosphoesterases"/>
    <property type="match status" value="1"/>
</dbReference>
<gene>
    <name evidence="4" type="ORF">C7452_1664</name>
</gene>
<keyword evidence="4" id="KW-0540">Nuclease</keyword>
<dbReference type="InterPro" id="IPR051673">
    <property type="entry name" value="SSDNA_exonuclease_RecJ"/>
</dbReference>
<evidence type="ECO:0000259" key="3">
    <source>
        <dbReference type="Pfam" id="PF21763"/>
    </source>
</evidence>
<dbReference type="EMBL" id="QREL01000003">
    <property type="protein sequence ID" value="REE25313.1"/>
    <property type="molecule type" value="Genomic_DNA"/>
</dbReference>
<dbReference type="InterPro" id="IPR038763">
    <property type="entry name" value="DHH_sf"/>
</dbReference>
<dbReference type="Gene3D" id="3.90.1640.30">
    <property type="match status" value="1"/>
</dbReference>
<keyword evidence="5" id="KW-1185">Reference proteome</keyword>
<dbReference type="Gene3D" id="3.10.310.30">
    <property type="match status" value="1"/>
</dbReference>
<sequence>MAMGMDELRLALRRAREMVESSETVTVYSHTDCDGITAATVLSKVLERLDMDHEVRIININEVPEVELSSDLTIFSDLGSGQRVHENLKSNSRVLILDHHPPVRKMNFTAPSGDFLEINPIFYGMDGSTHVSGGGLTYLLAREFGYRDLSWMGLLAAVGDMQNITLGKMEGLNRDILQDSVSEGQIECQSDLTIYGRHTRPLVNALSYFGDVTLPTTNNTNECIARLKNLGIPLKNGESQRKLCDLTDDEKRKLFNEIYRMMVSEVPERYHRYLPRLILGEVYELSSEERYTVFRDLSEFSTAVNACNRNSRWKLAMEIIGGDRKGKRDELEDVLRDHRTYLAVTLDEIMDEELIRDMENLQYFHAPGVNTAVVGTVAGMLLGYGDWRRPMIGLGETADGLKVSLRCSRLLAFDGIHFGSIMRRVAEKVGGSGGGHATACGAYIPSEREREFLELLDRAIKNVKVNG</sequence>
<feature type="domain" description="DHHA1" evidence="2">
    <location>
        <begin position="367"/>
        <end position="462"/>
    </location>
</feature>